<evidence type="ECO:0000256" key="4">
    <source>
        <dbReference type="ARBA" id="ARBA00019232"/>
    </source>
</evidence>
<dbReference type="CDD" id="cd06530">
    <property type="entry name" value="S26_SPase_I"/>
    <property type="match status" value="1"/>
</dbReference>
<keyword evidence="6" id="KW-0645">Protease</keyword>
<protein>
    <recommendedName>
        <fullName evidence="4 6">Signal peptidase I</fullName>
        <ecNumber evidence="3 6">3.4.21.89</ecNumber>
    </recommendedName>
</protein>
<keyword evidence="6" id="KW-0812">Transmembrane</keyword>
<dbReference type="PROSITE" id="PS00760">
    <property type="entry name" value="SPASE_I_2"/>
    <property type="match status" value="1"/>
</dbReference>
<dbReference type="PRINTS" id="PR00727">
    <property type="entry name" value="LEADERPTASE"/>
</dbReference>
<organism evidence="8 9">
    <name type="scientific">Taurinivorans muris</name>
    <dbReference type="NCBI Taxonomy" id="2787751"/>
    <lineage>
        <taxon>Bacteria</taxon>
        <taxon>Pseudomonadati</taxon>
        <taxon>Thermodesulfobacteriota</taxon>
        <taxon>Desulfovibrionia</taxon>
        <taxon>Desulfovibrionales</taxon>
        <taxon>Desulfovibrionaceae</taxon>
        <taxon>Taurinivorans</taxon>
    </lineage>
</organism>
<evidence type="ECO:0000313" key="9">
    <source>
        <dbReference type="Proteomes" id="UP001058120"/>
    </source>
</evidence>
<dbReference type="InterPro" id="IPR019758">
    <property type="entry name" value="Pept_S26A_signal_pept_1_CS"/>
</dbReference>
<dbReference type="RefSeq" id="WP_334314479.1">
    <property type="nucleotide sequence ID" value="NZ_CP065938.1"/>
</dbReference>
<dbReference type="SUPFAM" id="SSF51306">
    <property type="entry name" value="LexA/Signal peptidase"/>
    <property type="match status" value="1"/>
</dbReference>
<proteinExistence type="inferred from homology"/>
<reference evidence="8" key="1">
    <citation type="submission" date="2020-12" db="EMBL/GenBank/DDBJ databases">
        <title>Taurinivorans muris gen. nov., sp. nov., fundamental and realized metabolic niche of a ubiquitous sulfidogenic bacterium in the murine intestine.</title>
        <authorList>
            <person name="Ye H."/>
            <person name="Hanson B.T."/>
            <person name="Loy A."/>
        </authorList>
    </citation>
    <scope>NUCLEOTIDE SEQUENCE</scope>
    <source>
        <strain evidence="8">LT0009</strain>
    </source>
</reference>
<evidence type="ECO:0000256" key="1">
    <source>
        <dbReference type="ARBA" id="ARBA00000677"/>
    </source>
</evidence>
<dbReference type="EC" id="3.4.21.89" evidence="3 6"/>
<comment type="subcellular location">
    <subcellularLocation>
        <location evidence="6">Membrane</location>
        <topology evidence="6">Single-pass type II membrane protein</topology>
    </subcellularLocation>
</comment>
<feature type="domain" description="Peptidase S26" evidence="7">
    <location>
        <begin position="13"/>
        <end position="184"/>
    </location>
</feature>
<evidence type="ECO:0000256" key="3">
    <source>
        <dbReference type="ARBA" id="ARBA00013208"/>
    </source>
</evidence>
<keyword evidence="6" id="KW-1133">Transmembrane helix</keyword>
<dbReference type="NCBIfam" id="TIGR02227">
    <property type="entry name" value="sigpep_I_bact"/>
    <property type="match status" value="1"/>
</dbReference>
<dbReference type="InterPro" id="IPR019757">
    <property type="entry name" value="Pept_S26A_signal_pept_1_Lys-AS"/>
</dbReference>
<feature type="transmembrane region" description="Helical" evidence="6">
    <location>
        <begin position="20"/>
        <end position="39"/>
    </location>
</feature>
<sequence>MSELTPKKKGVIREYGEALFVALVVAAFIRLFLVSVFTIPSGSMLNTIQIGDYILVNKLSYGFKLPFSNTWIYKGDGPQYGDIIVFKYPKNPSVDYIKRVVGLPGDIVEMRDKQFYRNGEKVEEDYIIQTRPDYYGALDNMPPFKVPADEYFCMGDNRDNSEDSRAWGTVNRDEIYGKAWRIYWSWDSENNSLRFSRLGKKLE</sequence>
<dbReference type="InterPro" id="IPR000223">
    <property type="entry name" value="Pept_S26A_signal_pept_1"/>
</dbReference>
<evidence type="ECO:0000256" key="6">
    <source>
        <dbReference type="RuleBase" id="RU362042"/>
    </source>
</evidence>
<dbReference type="Gene3D" id="2.10.109.10">
    <property type="entry name" value="Umud Fragment, subunit A"/>
    <property type="match status" value="1"/>
</dbReference>
<evidence type="ECO:0000259" key="7">
    <source>
        <dbReference type="Pfam" id="PF10502"/>
    </source>
</evidence>
<evidence type="ECO:0000256" key="5">
    <source>
        <dbReference type="ARBA" id="ARBA00022801"/>
    </source>
</evidence>
<comment type="similarity">
    <text evidence="2 6">Belongs to the peptidase S26 family.</text>
</comment>
<dbReference type="EMBL" id="CP065938">
    <property type="protein sequence ID" value="UWX04924.1"/>
    <property type="molecule type" value="Genomic_DNA"/>
</dbReference>
<evidence type="ECO:0000313" key="8">
    <source>
        <dbReference type="EMBL" id="UWX04924.1"/>
    </source>
</evidence>
<comment type="catalytic activity">
    <reaction evidence="1 6">
        <text>Cleavage of hydrophobic, N-terminal signal or leader sequences from secreted and periplasmic proteins.</text>
        <dbReference type="EC" id="3.4.21.89"/>
    </reaction>
</comment>
<dbReference type="PROSITE" id="PS00761">
    <property type="entry name" value="SPASE_I_3"/>
    <property type="match status" value="1"/>
</dbReference>
<evidence type="ECO:0000256" key="2">
    <source>
        <dbReference type="ARBA" id="ARBA00009370"/>
    </source>
</evidence>
<dbReference type="Pfam" id="PF10502">
    <property type="entry name" value="Peptidase_S26"/>
    <property type="match status" value="1"/>
</dbReference>
<dbReference type="InterPro" id="IPR036286">
    <property type="entry name" value="LexA/Signal_pep-like_sf"/>
</dbReference>
<accession>A0ABY5XYG4</accession>
<dbReference type="GO" id="GO:0009003">
    <property type="term" value="F:signal peptidase activity"/>
    <property type="evidence" value="ECO:0007669"/>
    <property type="project" value="UniProtKB-EC"/>
</dbReference>
<dbReference type="PANTHER" id="PTHR43390">
    <property type="entry name" value="SIGNAL PEPTIDASE I"/>
    <property type="match status" value="1"/>
</dbReference>
<name>A0ABY5XYG4_9BACT</name>
<dbReference type="InterPro" id="IPR019533">
    <property type="entry name" value="Peptidase_S26"/>
</dbReference>
<dbReference type="Proteomes" id="UP001058120">
    <property type="component" value="Chromosome"/>
</dbReference>
<keyword evidence="6" id="KW-0472">Membrane</keyword>
<dbReference type="PANTHER" id="PTHR43390:SF1">
    <property type="entry name" value="CHLOROPLAST PROCESSING PEPTIDASE"/>
    <property type="match status" value="1"/>
</dbReference>
<gene>
    <name evidence="8" type="primary">lepB</name>
    <name evidence="8" type="ORF">JBF11_05370</name>
</gene>
<keyword evidence="9" id="KW-1185">Reference proteome</keyword>
<keyword evidence="5 6" id="KW-0378">Hydrolase</keyword>